<dbReference type="EMBL" id="UINC01038711">
    <property type="protein sequence ID" value="SVB36106.1"/>
    <property type="molecule type" value="Genomic_DNA"/>
</dbReference>
<evidence type="ECO:0000313" key="1">
    <source>
        <dbReference type="EMBL" id="SVB36106.1"/>
    </source>
</evidence>
<accession>A0A382DC66</accession>
<evidence type="ECO:0008006" key="2">
    <source>
        <dbReference type="Google" id="ProtNLM"/>
    </source>
</evidence>
<name>A0A382DC66_9ZZZZ</name>
<sequence length="296" mass="31751">VLFVLTGLSFSHGQFSPSGEDFFGGGIGYSPMYIKLDSIPGASQILKLGLDPTKFDDPFVLHGGEGFAHVTGRWRIGGYAGLGSTNIATVPDILVFEDALTVDSNSDGTPDEGDGVWTESDDGAAVPYEGENRPSIEANFSFSLGATTVEYVLPLLQDLELSAGALMGLGRVGISLDQHSGTPTWEGSFSNAYGTPGTEDAGILYYIVDDKTDYEIIPGQVPGLRRDISATFFDFQPYMAVKWQFLERLGLRISVGFNKGTISAGNWKLNGRKFIGDSPEAAVQGVTFRTMLYIGL</sequence>
<organism evidence="1">
    <name type="scientific">marine metagenome</name>
    <dbReference type="NCBI Taxonomy" id="408172"/>
    <lineage>
        <taxon>unclassified sequences</taxon>
        <taxon>metagenomes</taxon>
        <taxon>ecological metagenomes</taxon>
    </lineage>
</organism>
<feature type="non-terminal residue" evidence="1">
    <location>
        <position position="1"/>
    </location>
</feature>
<protein>
    <recommendedName>
        <fullName evidence="2">Outer membrane protein beta-barrel domain-containing protein</fullName>
    </recommendedName>
</protein>
<reference evidence="1" key="1">
    <citation type="submission" date="2018-05" db="EMBL/GenBank/DDBJ databases">
        <authorList>
            <person name="Lanie J.A."/>
            <person name="Ng W.-L."/>
            <person name="Kazmierczak K.M."/>
            <person name="Andrzejewski T.M."/>
            <person name="Davidsen T.M."/>
            <person name="Wayne K.J."/>
            <person name="Tettelin H."/>
            <person name="Glass J.I."/>
            <person name="Rusch D."/>
            <person name="Podicherti R."/>
            <person name="Tsui H.-C.T."/>
            <person name="Winkler M.E."/>
        </authorList>
    </citation>
    <scope>NUCLEOTIDE SEQUENCE</scope>
</reference>
<gene>
    <name evidence="1" type="ORF">METZ01_LOCUS188960</name>
</gene>
<dbReference type="AlphaFoldDB" id="A0A382DC66"/>
<proteinExistence type="predicted"/>